<gene>
    <name evidence="2" type="ORF">KME60_14185</name>
</gene>
<dbReference type="PANTHER" id="PTHR43685">
    <property type="entry name" value="GLYCOSYLTRANSFERASE"/>
    <property type="match status" value="1"/>
</dbReference>
<reference evidence="2" key="1">
    <citation type="submission" date="2021-05" db="EMBL/GenBank/DDBJ databases">
        <authorList>
            <person name="Pietrasiak N."/>
            <person name="Ward R."/>
            <person name="Stajich J.E."/>
            <person name="Kurbessoian T."/>
        </authorList>
    </citation>
    <scope>NUCLEOTIDE SEQUENCE</scope>
    <source>
        <strain evidence="2">GSE-NOS-MK-12-04C</strain>
    </source>
</reference>
<dbReference type="InterPro" id="IPR029044">
    <property type="entry name" value="Nucleotide-diphossugar_trans"/>
</dbReference>
<feature type="domain" description="Glycosyltransferase 2-like" evidence="1">
    <location>
        <begin position="6"/>
        <end position="174"/>
    </location>
</feature>
<dbReference type="Proteomes" id="UP000729701">
    <property type="component" value="Unassembled WGS sequence"/>
</dbReference>
<accession>A0A951QN53</accession>
<dbReference type="CDD" id="cd00761">
    <property type="entry name" value="Glyco_tranf_GTA_type"/>
    <property type="match status" value="1"/>
</dbReference>
<reference evidence="2" key="2">
    <citation type="journal article" date="2022" name="Microbiol. Resour. Announc.">
        <title>Metagenome Sequencing to Explore Phylogenomics of Terrestrial Cyanobacteria.</title>
        <authorList>
            <person name="Ward R.D."/>
            <person name="Stajich J.E."/>
            <person name="Johansen J.R."/>
            <person name="Huntemann M."/>
            <person name="Clum A."/>
            <person name="Foster B."/>
            <person name="Foster B."/>
            <person name="Roux S."/>
            <person name="Palaniappan K."/>
            <person name="Varghese N."/>
            <person name="Mukherjee S."/>
            <person name="Reddy T.B.K."/>
            <person name="Daum C."/>
            <person name="Copeland A."/>
            <person name="Chen I.A."/>
            <person name="Ivanova N.N."/>
            <person name="Kyrpides N.C."/>
            <person name="Shapiro N."/>
            <person name="Eloe-Fadrosh E.A."/>
            <person name="Pietrasiak N."/>
        </authorList>
    </citation>
    <scope>NUCLEOTIDE SEQUENCE</scope>
    <source>
        <strain evidence="2">GSE-NOS-MK-12-04C</strain>
    </source>
</reference>
<name>A0A951QN53_9CYAN</name>
<proteinExistence type="predicted"/>
<comment type="caution">
    <text evidence="2">The sequence shown here is derived from an EMBL/GenBank/DDBJ whole genome shotgun (WGS) entry which is preliminary data.</text>
</comment>
<dbReference type="Pfam" id="PF00535">
    <property type="entry name" value="Glycos_transf_2"/>
    <property type="match status" value="1"/>
</dbReference>
<protein>
    <submittedName>
        <fullName evidence="2">Glycosyltransferase family 2 protein</fullName>
    </submittedName>
</protein>
<dbReference type="Gene3D" id="3.90.550.10">
    <property type="entry name" value="Spore Coat Polysaccharide Biosynthesis Protein SpsA, Chain A"/>
    <property type="match status" value="1"/>
</dbReference>
<evidence type="ECO:0000313" key="3">
    <source>
        <dbReference type="Proteomes" id="UP000729701"/>
    </source>
</evidence>
<dbReference type="SUPFAM" id="SSF53448">
    <property type="entry name" value="Nucleotide-diphospho-sugar transferases"/>
    <property type="match status" value="1"/>
</dbReference>
<dbReference type="PANTHER" id="PTHR43685:SF14">
    <property type="entry name" value="GLYCOSYLTRANSFERASE 2-LIKE DOMAIN-CONTAINING PROTEIN"/>
    <property type="match status" value="1"/>
</dbReference>
<dbReference type="AlphaFoldDB" id="A0A951QN53"/>
<dbReference type="InterPro" id="IPR001173">
    <property type="entry name" value="Glyco_trans_2-like"/>
</dbReference>
<organism evidence="2 3">
    <name type="scientific">Cyanomargarita calcarea GSE-NOS-MK-12-04C</name>
    <dbReference type="NCBI Taxonomy" id="2839659"/>
    <lineage>
        <taxon>Bacteria</taxon>
        <taxon>Bacillati</taxon>
        <taxon>Cyanobacteriota</taxon>
        <taxon>Cyanophyceae</taxon>
        <taxon>Nostocales</taxon>
        <taxon>Cyanomargaritaceae</taxon>
        <taxon>Cyanomargarita</taxon>
    </lineage>
</organism>
<sequence length="342" mass="38981">MTTGVSIVICCYNSAQRLPQTLAHLAAQEVTSELLWEVLVIDNACTDNTKEVATSSWPKESSVPLRVIDEPQPGLSHARHRGFIEAKYELISFVDDDNWVCPEWVQTVAEIMSEHPEVGACGGCSKAVSEVALPWWFSKYQDTYAVGEQTKEVGDVTQTRGFLWGAGLTIRKQAWEQLQNRGFKSILTGRKGAVLSAGEDHEFCLALRLAGWHIWYDPRLQFCHFIPASRLQWNYLRRLKRGFGAGSVGLDPYFFALKKDSSWLKRYIEKSWFYRMAAVLLKLLPYSYKWILSSYSPLEGDADILNLEILQGRLSQLLISYKIYGVNIKQFQDTPERNLLID</sequence>
<evidence type="ECO:0000259" key="1">
    <source>
        <dbReference type="Pfam" id="PF00535"/>
    </source>
</evidence>
<dbReference type="InterPro" id="IPR050834">
    <property type="entry name" value="Glycosyltransf_2"/>
</dbReference>
<dbReference type="EMBL" id="JAHHGZ010000013">
    <property type="protein sequence ID" value="MBW4668536.1"/>
    <property type="molecule type" value="Genomic_DNA"/>
</dbReference>
<evidence type="ECO:0000313" key="2">
    <source>
        <dbReference type="EMBL" id="MBW4668536.1"/>
    </source>
</evidence>